<organism evidence="8 9">
    <name type="scientific">Gekko japonicus</name>
    <name type="common">Schlegel's Japanese gecko</name>
    <dbReference type="NCBI Taxonomy" id="146911"/>
    <lineage>
        <taxon>Eukaryota</taxon>
        <taxon>Metazoa</taxon>
        <taxon>Chordata</taxon>
        <taxon>Craniata</taxon>
        <taxon>Vertebrata</taxon>
        <taxon>Euteleostomi</taxon>
        <taxon>Lepidosauria</taxon>
        <taxon>Squamata</taxon>
        <taxon>Bifurcata</taxon>
        <taxon>Gekkota</taxon>
        <taxon>Gekkonidae</taxon>
        <taxon>Gekkoninae</taxon>
        <taxon>Gekko</taxon>
    </lineage>
</organism>
<feature type="repeat" description="WD" evidence="3">
    <location>
        <begin position="2135"/>
        <end position="2171"/>
    </location>
</feature>
<evidence type="ECO:0000313" key="8">
    <source>
        <dbReference type="Proteomes" id="UP000694871"/>
    </source>
</evidence>
<dbReference type="PROSITE" id="PS50988">
    <property type="entry name" value="TROVE"/>
    <property type="match status" value="1"/>
</dbReference>
<dbReference type="InterPro" id="IPR001680">
    <property type="entry name" value="WD40_rpt"/>
</dbReference>
<dbReference type="GeneID" id="107116171"/>
<dbReference type="InterPro" id="IPR041452">
    <property type="entry name" value="APAF1_C"/>
</dbReference>
<protein>
    <submittedName>
        <fullName evidence="9">Telomerase protein component 1-like</fullName>
    </submittedName>
</protein>
<dbReference type="SUPFAM" id="SSF117289">
    <property type="entry name" value="Nucleoporin domain"/>
    <property type="match status" value="1"/>
</dbReference>
<feature type="domain" description="TROVE" evidence="7">
    <location>
        <begin position="271"/>
        <end position="698"/>
    </location>
</feature>
<dbReference type="Pfam" id="PF13271">
    <property type="entry name" value="DUF4062"/>
    <property type="match status" value="1"/>
</dbReference>
<dbReference type="InterPro" id="IPR056829">
    <property type="entry name" value="Beta-prop_TEP1_2nd"/>
</dbReference>
<dbReference type="PANTHER" id="PTHR44791:SF1">
    <property type="entry name" value="TELOMERASE PROTEIN COMPONENT 1"/>
    <property type="match status" value="1"/>
</dbReference>
<dbReference type="Proteomes" id="UP000694871">
    <property type="component" value="Unplaced"/>
</dbReference>
<dbReference type="InterPro" id="IPR036322">
    <property type="entry name" value="WD40_repeat_dom_sf"/>
</dbReference>
<dbReference type="InterPro" id="IPR008858">
    <property type="entry name" value="TROVE_dom"/>
</dbReference>
<keyword evidence="1 3" id="KW-0853">WD repeat</keyword>
<dbReference type="Gene3D" id="1.25.40.370">
    <property type="match status" value="1"/>
</dbReference>
<dbReference type="Pfam" id="PF05731">
    <property type="entry name" value="TROVE"/>
    <property type="match status" value="1"/>
</dbReference>
<reference evidence="9" key="1">
    <citation type="submission" date="2025-08" db="UniProtKB">
        <authorList>
            <consortium name="RefSeq"/>
        </authorList>
    </citation>
    <scope>IDENTIFICATION</scope>
</reference>
<feature type="repeat" description="WD" evidence="3">
    <location>
        <begin position="2084"/>
        <end position="2125"/>
    </location>
</feature>
<dbReference type="Pfam" id="PF17908">
    <property type="entry name" value="APAF1_C"/>
    <property type="match status" value="1"/>
</dbReference>
<proteinExistence type="predicted"/>
<dbReference type="PROSITE" id="PS50837">
    <property type="entry name" value="NACHT"/>
    <property type="match status" value="1"/>
</dbReference>
<dbReference type="SUPFAM" id="SSF52540">
    <property type="entry name" value="P-loop containing nucleoside triphosphate hydrolases"/>
    <property type="match status" value="1"/>
</dbReference>
<evidence type="ECO:0000256" key="2">
    <source>
        <dbReference type="ARBA" id="ARBA00022737"/>
    </source>
</evidence>
<dbReference type="RefSeq" id="XP_015273529.1">
    <property type="nucleotide sequence ID" value="XM_015418043.1"/>
</dbReference>
<dbReference type="CDD" id="cd00200">
    <property type="entry name" value="WD40"/>
    <property type="match status" value="2"/>
</dbReference>
<feature type="region of interest" description="Disordered" evidence="5">
    <location>
        <begin position="429"/>
        <end position="450"/>
    </location>
</feature>
<dbReference type="Gene3D" id="2.130.10.10">
    <property type="entry name" value="YVTN repeat-like/Quinoprotein amine dehydrogenase"/>
    <property type="match status" value="6"/>
</dbReference>
<dbReference type="InterPro" id="IPR015943">
    <property type="entry name" value="WD40/YVTN_repeat-like_dom_sf"/>
</dbReference>
<dbReference type="PROSITE" id="PS00678">
    <property type="entry name" value="WD_REPEATS_1"/>
    <property type="match status" value="1"/>
</dbReference>
<evidence type="ECO:0000256" key="1">
    <source>
        <dbReference type="ARBA" id="ARBA00022574"/>
    </source>
</evidence>
<dbReference type="Pfam" id="PF25047">
    <property type="entry name" value="Beta-prop_TEP1_2nd"/>
    <property type="match status" value="1"/>
</dbReference>
<dbReference type="Pfam" id="PF19334">
    <property type="entry name" value="DUF5920"/>
    <property type="match status" value="1"/>
</dbReference>
<dbReference type="InterPro" id="IPR025139">
    <property type="entry name" value="DUF4062"/>
</dbReference>
<evidence type="ECO:0000259" key="7">
    <source>
        <dbReference type="PROSITE" id="PS50988"/>
    </source>
</evidence>
<dbReference type="InterPro" id="IPR056828">
    <property type="entry name" value="Beta-prop_TEP1_C"/>
</dbReference>
<dbReference type="InterPro" id="IPR036465">
    <property type="entry name" value="vWFA_dom_sf"/>
</dbReference>
<feature type="repeat" description="WD" evidence="3">
    <location>
        <begin position="1780"/>
        <end position="1812"/>
    </location>
</feature>
<evidence type="ECO:0000313" key="9">
    <source>
        <dbReference type="RefSeq" id="XP_015273529.1"/>
    </source>
</evidence>
<dbReference type="InterPro" id="IPR007111">
    <property type="entry name" value="NACHT_NTPase"/>
</dbReference>
<feature type="repeat" description="WD" evidence="3">
    <location>
        <begin position="1863"/>
        <end position="1895"/>
    </location>
</feature>
<feature type="domain" description="NACHT" evidence="6">
    <location>
        <begin position="1189"/>
        <end position="1428"/>
    </location>
</feature>
<dbReference type="PANTHER" id="PTHR44791">
    <property type="entry name" value="TELOMERASE PROTEIN COMPONENT 1 TEP1"/>
    <property type="match status" value="1"/>
</dbReference>
<evidence type="ECO:0000256" key="3">
    <source>
        <dbReference type="PROSITE-ProRule" id="PRU00221"/>
    </source>
</evidence>
<feature type="compositionally biased region" description="Basic residues" evidence="5">
    <location>
        <begin position="431"/>
        <end position="445"/>
    </location>
</feature>
<dbReference type="InterPro" id="IPR019775">
    <property type="entry name" value="WD40_repeat_CS"/>
</dbReference>
<dbReference type="SUPFAM" id="SSF140864">
    <property type="entry name" value="TROVE domain-like"/>
    <property type="match status" value="1"/>
</dbReference>
<dbReference type="SUPFAM" id="SSF50978">
    <property type="entry name" value="WD40 repeat-like"/>
    <property type="match status" value="2"/>
</dbReference>
<dbReference type="InterPro" id="IPR045804">
    <property type="entry name" value="DUF5920"/>
</dbReference>
<keyword evidence="2" id="KW-0677">Repeat</keyword>
<dbReference type="Pfam" id="PF00400">
    <property type="entry name" value="WD40"/>
    <property type="match status" value="6"/>
</dbReference>
<dbReference type="Pfam" id="PF05729">
    <property type="entry name" value="NACHT"/>
    <property type="match status" value="1"/>
</dbReference>
<dbReference type="Pfam" id="PF25048">
    <property type="entry name" value="Beta-prop_TEP1_C"/>
    <property type="match status" value="1"/>
</dbReference>
<feature type="repeat" description="WD" evidence="3">
    <location>
        <begin position="2034"/>
        <end position="2063"/>
    </location>
</feature>
<dbReference type="InterPro" id="IPR052652">
    <property type="entry name" value="Telomerase_Complex_Comp"/>
</dbReference>
<evidence type="ECO:0000259" key="6">
    <source>
        <dbReference type="PROSITE" id="PS50837"/>
    </source>
</evidence>
<dbReference type="Gene3D" id="3.40.50.410">
    <property type="entry name" value="von Willebrand factor, type A domain"/>
    <property type="match status" value="1"/>
</dbReference>
<keyword evidence="8" id="KW-1185">Reference proteome</keyword>
<feature type="coiled-coil region" evidence="4">
    <location>
        <begin position="1070"/>
        <end position="1097"/>
    </location>
</feature>
<dbReference type="PROSITE" id="PS50082">
    <property type="entry name" value="WD_REPEATS_2"/>
    <property type="match status" value="7"/>
</dbReference>
<dbReference type="InterPro" id="IPR037214">
    <property type="entry name" value="TROVE_dom_sf"/>
</dbReference>
<keyword evidence="4" id="KW-0175">Coiled coil</keyword>
<accession>A0ABM1KIJ2</accession>
<evidence type="ECO:0000256" key="4">
    <source>
        <dbReference type="SAM" id="Coils"/>
    </source>
</evidence>
<feature type="repeat" description="WD" evidence="3">
    <location>
        <begin position="2545"/>
        <end position="2584"/>
    </location>
</feature>
<sequence length="2624" mass="290502">MSSISAQIGWHRNGPLTGDHRTAVDPDAGVDMEVSEHLVVDPVSSMDPSAVGRAGSLCMENPFLHASSPASFTLQSLGESQARLLQPVTPSAAWLASMKPPNTKSQASSDHLSKPSALSVLDCRCPSWVPEQALLSAAEAKTSLSYFPSSKPNPLWLENPFLKEAALASLTLQGLEESRARLLRPVVSSAPLRSSLNTSNTQFSFPLGPLDVSGTLTSTECSTQNEAHVPCCALEQLQLTAEGEGDKVDSAGVMPAYVLTVPEDALKEQPTERDSFDHEMTVDSQEQEVRMHKLTLLNLVCCSLVEGPTFGSSAGEMQKALEGVCEKLAECEPEFILKVALYARQELNIRSTANFLLALSSRLPPCRPHLRRYFSHTVQLPSDWMEVARLYQSLAKTDTLAPLPSCLRAAMADKFRQFDAYQLAKYNTQKSRGKKHHRPKAKKHEKLLESATEHVATPRDLFSLKALIRRLHISEPAQDVMSLLGRKYPSDLHTFSRSRLPGPWDSALAGTRMRLPRPRTWERELSQRGNTAQAWEELIDAGKLPFMAMLRNLRSVLRVGVSERHHRRLLSRLENKESVIRSRQLPFRFLTAYKVIQQLEEELDPKGKPLPSNGEIIKKVLMEGGMLDPDMPKNRWTRKNLRRCMEIPVIFRLVKCEKRKLLKSRKRNYSHVILQWYRQALETAIGFAVQHNMPPIPGRTLILISCREDMKKPYMRARGLCCPTAEQKDKNKPMTKLDVAFLLGSMVYSASEQAQLHLCDQATIRGPVAMTGAVLKDVHHLQTQEIGYDNDGHNKIMVGDIIMDLTSRHQQVDRILFLSTYEDCLSDYKCICLYRRHVGPHFLIINVCSRFLVPRPFDSTMEVLMRGFNDHVLRFMAECGSSRFLEHVGKIDEIHGLLEPRRAVMAKPEAGGEPLISAPKSRWRSVKVFVSSTFRDMHGERDLLIRSVFPELRARAAQFCLTIEDIDLRWGITEQEAQTNKQLELCLSEVARSHLFIGILGERYGHIPREYSLPDEPHYEWLKSYPAGRSITELEAVQFLNGYKDPSAKSRAFFYLREPDFLGSVPEAWRADFAAESEEAKDRMVDLKERLEKHEALASVGRYACQWGGVAQGRPYVKGLEEFGAKILRDLWESLFHHFIQGDSSKVDGESEEPEESILQESFQELQQKRFCARSKLLRATAAQLCGGSICVVSGECGQGKTVFLAALAQELRAKAPRHGDPVPAYHVVAHFTRAQPDQANVQVVLGQLCALLRKLVKQPPAPPTSYRGLVVQFNSLLHSVGQSLKHRQTLAVLIDGADLIHAAGGQPVSDWLPEQLPQRVSLILSVSEESSLLRSLKRRKEVTVVSLGPLDSPDRAVMVRKDLALYGKKLEESAFNNQMRLILLKRGSRQPLYLMLLTQDLRLFALYEKLSERIQKLPVSLPLLLQHLLGCLEQDHGAELVAVALVSLWASRDGLTERDLYGILATWKELDGADIGLGEAIHAGRHAGGYPMAPFFDFLRSLKGLLRACGSPAEHPGSRLHLYDTPLKMAVERRYLKKPGLDRTAHVLLAAHWWKLSDPDGSRSFRNCEAESLTALPYHLVQSGCLDILASLLTDLRVLSAHVRLGLLPFLSEAYALYEGAVGSEHDETVDAFRAFLQRNIDLISQNPWLLLQQAANEPDSSALCSQAQAELCGNGRHFLKWINKPQEAQENVSLVLPLPATPSSASVSPSGSLAAVGTVEGTLHFFDMKTEQELKSLLSNYDGISACVFLSETSVCLGTFDGRLELWSVREGCRLMGMEAHKAQITDCCTNPDLRLLATVSLDGYIKLWESARGHMICERDCSHPLNCAAFHPVGQLVAAGGWNRTVIILDVNDMSVVSELKGHDASICCISFSSAGNVLAAGSLAGTVCLWSWREAVALCTFTAHSGCVATAQFLPGGKLITAGEDSKVQLWTGHLGQLWSTLQSSALSAALCTAPSPDGRQLAVGYHSDDVWVHHQPWRSGVDPTHCGASGVAVCSLAWLDSLFLVGGSNSGSLCIWNTSDLPPSCLRTLQGHDGAVTGLAVSKNLMASTSEDFTIRLWLTETLRPGLATDTSVSPLATLQGHTAGVTCCAFSPDGCYLATGGKDRALFLWDVRDSSRKTPFLWRSLPFCHQDWISTCAWAGPMLLSGSNDCTVCLWDPQTGKRLRVFLGHQSPVCGVTSENDHVISVDREGMLVAWDLRGVEKTRFLAHPGRANHCAGFRDPREKAFMLAAAGSDGTVNLWKPLVMEQPQVFSGHSAAVCGAAAVSPTSSSFLTIAKDKTARLWALQKRDGDVKVLPQPCGVIRAVAWSPTGEFAVSGGERGELTLWQEGKVVATAKVGSCCITALAFTSSHTVLVAAGGISLWNINPSGCGDGTVGLAHRQLLQSAVKPSVVCAWMPHPGGSVVLGLADGDFSLLNPKAKDFWNSRSREDPWVSFGKEYFDVSASEEGILHLWYTDYLGQFIMRIIESADELDSADLWKMEVIHWEQERASIWVTVARLVKDKFLFFADSEGGLWTQTRWEGPKDPFLPEWVLDRQQRRKIHNNKITALHILGDKIVTASHDRDVKIWESSTMKLLGQFRCHAPISHLEPCPLLDPPLFLMGDTLGNIYFLEWSSLSA</sequence>
<feature type="repeat" description="WD" evidence="3">
    <location>
        <begin position="1905"/>
        <end position="1935"/>
    </location>
</feature>
<name>A0ABM1KIJ2_GEKJA</name>
<dbReference type="InterPro" id="IPR027417">
    <property type="entry name" value="P-loop_NTPase"/>
</dbReference>
<dbReference type="PROSITE" id="PS50294">
    <property type="entry name" value="WD_REPEATS_REGION"/>
    <property type="match status" value="4"/>
</dbReference>
<gene>
    <name evidence="9" type="primary">LOC107116171</name>
</gene>
<dbReference type="SMART" id="SM00320">
    <property type="entry name" value="WD40"/>
    <property type="match status" value="17"/>
</dbReference>
<evidence type="ECO:0000256" key="5">
    <source>
        <dbReference type="SAM" id="MobiDB-lite"/>
    </source>
</evidence>